<evidence type="ECO:0000256" key="1">
    <source>
        <dbReference type="ARBA" id="ARBA00013260"/>
    </source>
</evidence>
<dbReference type="InterPro" id="IPR036416">
    <property type="entry name" value="Pept_tRNA_hydro_sf"/>
</dbReference>
<dbReference type="PANTHER" id="PTHR17224:SF1">
    <property type="entry name" value="PEPTIDYL-TRNA HYDROLASE"/>
    <property type="match status" value="1"/>
</dbReference>
<evidence type="ECO:0000256" key="6">
    <source>
        <dbReference type="SAM" id="MobiDB-lite"/>
    </source>
</evidence>
<reference evidence="7" key="1">
    <citation type="journal article" date="2020" name="Stud. Mycol.">
        <title>101 Dothideomycetes genomes: a test case for predicting lifestyles and emergence of pathogens.</title>
        <authorList>
            <person name="Haridas S."/>
            <person name="Albert R."/>
            <person name="Binder M."/>
            <person name="Bloem J."/>
            <person name="Labutti K."/>
            <person name="Salamov A."/>
            <person name="Andreopoulos B."/>
            <person name="Baker S."/>
            <person name="Barry K."/>
            <person name="Bills G."/>
            <person name="Bluhm B."/>
            <person name="Cannon C."/>
            <person name="Castanera R."/>
            <person name="Culley D."/>
            <person name="Daum C."/>
            <person name="Ezra D."/>
            <person name="Gonzalez J."/>
            <person name="Henrissat B."/>
            <person name="Kuo A."/>
            <person name="Liang C."/>
            <person name="Lipzen A."/>
            <person name="Lutzoni F."/>
            <person name="Magnuson J."/>
            <person name="Mondo S."/>
            <person name="Nolan M."/>
            <person name="Ohm R."/>
            <person name="Pangilinan J."/>
            <person name="Park H.-J."/>
            <person name="Ramirez L."/>
            <person name="Alfaro M."/>
            <person name="Sun H."/>
            <person name="Tritt A."/>
            <person name="Yoshinaga Y."/>
            <person name="Zwiers L.-H."/>
            <person name="Turgeon B."/>
            <person name="Goodwin S."/>
            <person name="Spatafora J."/>
            <person name="Crous P."/>
            <person name="Grigoriev I."/>
        </authorList>
    </citation>
    <scope>NUCLEOTIDE SEQUENCE</scope>
    <source>
        <strain evidence="7">CBS 123094</strain>
    </source>
</reference>
<keyword evidence="3 7" id="KW-0378">Hydrolase</keyword>
<evidence type="ECO:0000256" key="5">
    <source>
        <dbReference type="ARBA" id="ARBA00038063"/>
    </source>
</evidence>
<dbReference type="AlphaFoldDB" id="A0A6A5WMP6"/>
<feature type="compositionally biased region" description="Basic residues" evidence="6">
    <location>
        <begin position="89"/>
        <end position="99"/>
    </location>
</feature>
<gene>
    <name evidence="7" type="ORF">P154DRAFT_523741</name>
</gene>
<evidence type="ECO:0000313" key="8">
    <source>
        <dbReference type="Proteomes" id="UP000799779"/>
    </source>
</evidence>
<keyword evidence="8" id="KW-1185">Reference proteome</keyword>
<dbReference type="GO" id="GO:0000049">
    <property type="term" value="F:tRNA binding"/>
    <property type="evidence" value="ECO:0007669"/>
    <property type="project" value="UniProtKB-KW"/>
</dbReference>
<dbReference type="GO" id="GO:0004045">
    <property type="term" value="F:peptidyl-tRNA hydrolase activity"/>
    <property type="evidence" value="ECO:0007669"/>
    <property type="project" value="UniProtKB-EC"/>
</dbReference>
<keyword evidence="2" id="KW-0820">tRNA-binding</keyword>
<feature type="compositionally biased region" description="Pro residues" evidence="6">
    <location>
        <begin position="109"/>
        <end position="123"/>
    </location>
</feature>
<dbReference type="PROSITE" id="PS01196">
    <property type="entry name" value="PEPT_TRNA_HYDROL_2"/>
    <property type="match status" value="1"/>
</dbReference>
<dbReference type="SUPFAM" id="SSF53178">
    <property type="entry name" value="Peptidyl-tRNA hydrolase-like"/>
    <property type="match status" value="1"/>
</dbReference>
<accession>A0A6A5WMP6</accession>
<dbReference type="OrthoDB" id="1711136at2759"/>
<dbReference type="InterPro" id="IPR001328">
    <property type="entry name" value="Pept_tRNA_hydro"/>
</dbReference>
<evidence type="ECO:0000313" key="7">
    <source>
        <dbReference type="EMBL" id="KAF1998906.1"/>
    </source>
</evidence>
<comment type="similarity">
    <text evidence="5">Belongs to the PTH family.</text>
</comment>
<feature type="compositionally biased region" description="Basic residues" evidence="6">
    <location>
        <begin position="47"/>
        <end position="57"/>
    </location>
</feature>
<dbReference type="InterPro" id="IPR018171">
    <property type="entry name" value="Pept_tRNA_hydro_CS"/>
</dbReference>
<feature type="region of interest" description="Disordered" evidence="6">
    <location>
        <begin position="28"/>
        <end position="132"/>
    </location>
</feature>
<dbReference type="Pfam" id="PF01195">
    <property type="entry name" value="Pept_tRNA_hydro"/>
    <property type="match status" value="1"/>
</dbReference>
<dbReference type="PANTHER" id="PTHR17224">
    <property type="entry name" value="PEPTIDYL-TRNA HYDROLASE"/>
    <property type="match status" value="1"/>
</dbReference>
<evidence type="ECO:0000256" key="3">
    <source>
        <dbReference type="ARBA" id="ARBA00022801"/>
    </source>
</evidence>
<dbReference type="Proteomes" id="UP000799779">
    <property type="component" value="Unassembled WGS sequence"/>
</dbReference>
<protein>
    <recommendedName>
        <fullName evidence="1">peptidyl-tRNA hydrolase</fullName>
        <ecNumber evidence="1">3.1.1.29</ecNumber>
    </recommendedName>
</protein>
<dbReference type="EC" id="3.1.1.29" evidence="1"/>
<sequence>MVNALPRAHVDEVKPVAASVEDLSVETLRAAEESEQEEIEDAPRLSRKEKRKAKKQRIVREHSAPAASEQIIPQTPDESEEWTDTSQPRSRKEKRKARKLAPTSTPSGLPTPPPSTSASPSPPAITKSLSPAMPPNPLPLLICSLGNPGPQYANTLHSAGHTVLKTIQTRAGFRPFTPSLSGLVSRPDTTSRTLSWTGIIKKEGQNRELMPHEDDFTLWQSTSLMNISGANVKKAWAKFASDQRAKGVEGRLVIVHDELEADLGKISVKAGTASPRGHNGLKSVQAALGTNVKWWRVGVGIGRPESRDASVVSKYVLRKMTAREEAVMEKAAAGVQKVLRDIAEEKY</sequence>
<name>A0A6A5WMP6_9PLEO</name>
<evidence type="ECO:0000256" key="4">
    <source>
        <dbReference type="ARBA" id="ARBA00022884"/>
    </source>
</evidence>
<dbReference type="EMBL" id="ML977600">
    <property type="protein sequence ID" value="KAF1998906.1"/>
    <property type="molecule type" value="Genomic_DNA"/>
</dbReference>
<proteinExistence type="inferred from homology"/>
<keyword evidence="4" id="KW-0694">RNA-binding</keyword>
<evidence type="ECO:0000256" key="2">
    <source>
        <dbReference type="ARBA" id="ARBA00022555"/>
    </source>
</evidence>
<dbReference type="NCBIfam" id="TIGR00447">
    <property type="entry name" value="pth"/>
    <property type="match status" value="1"/>
</dbReference>
<dbReference type="Gene3D" id="3.40.50.1470">
    <property type="entry name" value="Peptidyl-tRNA hydrolase"/>
    <property type="match status" value="1"/>
</dbReference>
<organism evidence="7 8">
    <name type="scientific">Amniculicola lignicola CBS 123094</name>
    <dbReference type="NCBI Taxonomy" id="1392246"/>
    <lineage>
        <taxon>Eukaryota</taxon>
        <taxon>Fungi</taxon>
        <taxon>Dikarya</taxon>
        <taxon>Ascomycota</taxon>
        <taxon>Pezizomycotina</taxon>
        <taxon>Dothideomycetes</taxon>
        <taxon>Pleosporomycetidae</taxon>
        <taxon>Pleosporales</taxon>
        <taxon>Amniculicolaceae</taxon>
        <taxon>Amniculicola</taxon>
    </lineage>
</organism>